<keyword evidence="5 14" id="KW-0732">Signal</keyword>
<dbReference type="InterPro" id="IPR003599">
    <property type="entry name" value="Ig_sub"/>
</dbReference>
<keyword evidence="6" id="KW-0677">Repeat</keyword>
<name>A0A671F569_RHIFE</name>
<sequence length="258" mass="29008">MLHSVRPRSLWLLQPLTILLLLASADRGAAALPKAVLSLQPPWINLLQEDNVTLSCQGPHAPGNSPTRWFHNGNPIPAQVQPSYRLQVSSNDSGNYSCQTDQTSLSDPVHLDVVSDWVLLQTPRLVFQAGETIKLRCHSWRNKPLHKVIFYQNGESKMFSYHNSSFSIPQANASHSGEYHCLGIIGSTKWVSQFVTITIQVPAISPFFLLWQMAFCLVMGFLFAVDTGLYFFAQRELRSSLRKGENDKVTWSKSPQDK</sequence>
<evidence type="ECO:0000256" key="5">
    <source>
        <dbReference type="ARBA" id="ARBA00022729"/>
    </source>
</evidence>
<feature type="signal peptide" evidence="14">
    <location>
        <begin position="1"/>
        <end position="31"/>
    </location>
</feature>
<dbReference type="PROSITE" id="PS50835">
    <property type="entry name" value="IG_LIKE"/>
    <property type="match status" value="2"/>
</dbReference>
<evidence type="ECO:0000256" key="13">
    <source>
        <dbReference type="SAM" id="Phobius"/>
    </source>
</evidence>
<dbReference type="SMART" id="SM00409">
    <property type="entry name" value="IG"/>
    <property type="match status" value="2"/>
</dbReference>
<dbReference type="CDD" id="cd05753">
    <property type="entry name" value="Ig2_FcgammaR_like"/>
    <property type="match status" value="1"/>
</dbReference>
<evidence type="ECO:0000256" key="4">
    <source>
        <dbReference type="ARBA" id="ARBA00022692"/>
    </source>
</evidence>
<evidence type="ECO:0000256" key="10">
    <source>
        <dbReference type="ARBA" id="ARBA00023170"/>
    </source>
</evidence>
<dbReference type="SUPFAM" id="SSF48726">
    <property type="entry name" value="Immunoglobulin"/>
    <property type="match status" value="2"/>
</dbReference>
<evidence type="ECO:0000256" key="12">
    <source>
        <dbReference type="ARBA" id="ARBA00023319"/>
    </source>
</evidence>
<evidence type="ECO:0000256" key="8">
    <source>
        <dbReference type="ARBA" id="ARBA00023136"/>
    </source>
</evidence>
<dbReference type="InterPro" id="IPR050488">
    <property type="entry name" value="Ig_Fc_receptor"/>
</dbReference>
<dbReference type="InterPro" id="IPR007110">
    <property type="entry name" value="Ig-like_dom"/>
</dbReference>
<feature type="chain" id="PRO_5025521867" description="Ig-like domain-containing protein" evidence="14">
    <location>
        <begin position="32"/>
        <end position="258"/>
    </location>
</feature>
<keyword evidence="4 13" id="KW-0812">Transmembrane</keyword>
<dbReference type="RefSeq" id="XP_032949105.1">
    <property type="nucleotide sequence ID" value="XM_033093214.1"/>
</dbReference>
<protein>
    <recommendedName>
        <fullName evidence="15">Ig-like domain-containing protein</fullName>
    </recommendedName>
</protein>
<dbReference type="InterPro" id="IPR036179">
    <property type="entry name" value="Ig-like_dom_sf"/>
</dbReference>
<evidence type="ECO:0000256" key="1">
    <source>
        <dbReference type="ARBA" id="ARBA00004251"/>
    </source>
</evidence>
<keyword evidence="17" id="KW-1185">Reference proteome</keyword>
<reference evidence="17" key="3">
    <citation type="submission" date="2018-12" db="EMBL/GenBank/DDBJ databases">
        <title>G10K-VGP greater horseshoe bat female genome, primary haplotype.</title>
        <authorList>
            <person name="Teeling E."/>
            <person name="Myers G."/>
            <person name="Vernes S."/>
            <person name="Pippel M."/>
            <person name="Winkler S."/>
            <person name="Fedrigo O."/>
            <person name="Rhie A."/>
            <person name="Koren S."/>
            <person name="Phillippy A."/>
            <person name="Lewin H."/>
            <person name="Damas J."/>
            <person name="Howe K."/>
            <person name="Mountcastle J."/>
            <person name="Jarvis E.D."/>
        </authorList>
    </citation>
    <scope>NUCLEOTIDE SEQUENCE [LARGE SCALE GENOMIC DNA]</scope>
</reference>
<dbReference type="GO" id="GO:0019770">
    <property type="term" value="F:IgG receptor activity"/>
    <property type="evidence" value="ECO:0007669"/>
    <property type="project" value="TreeGrafter"/>
</dbReference>
<reference evidence="16" key="4">
    <citation type="submission" date="2025-08" db="UniProtKB">
        <authorList>
            <consortium name="Ensembl"/>
        </authorList>
    </citation>
    <scope>IDENTIFICATION</scope>
</reference>
<keyword evidence="11" id="KW-0325">Glycoprotein</keyword>
<feature type="domain" description="Ig-like" evidence="15">
    <location>
        <begin position="130"/>
        <end position="181"/>
    </location>
</feature>
<feature type="transmembrane region" description="Helical" evidence="13">
    <location>
        <begin position="209"/>
        <end position="233"/>
    </location>
</feature>
<evidence type="ECO:0000256" key="3">
    <source>
        <dbReference type="ARBA" id="ARBA00022652"/>
    </source>
</evidence>
<dbReference type="GO" id="GO:0001788">
    <property type="term" value="P:antibody-dependent cellular cytotoxicity"/>
    <property type="evidence" value="ECO:0007669"/>
    <property type="project" value="TreeGrafter"/>
</dbReference>
<comment type="subcellular location">
    <subcellularLocation>
        <location evidence="1">Cell membrane</location>
        <topology evidence="1">Single-pass type I membrane protein</topology>
    </subcellularLocation>
</comment>
<evidence type="ECO:0000256" key="9">
    <source>
        <dbReference type="ARBA" id="ARBA00023157"/>
    </source>
</evidence>
<keyword evidence="12" id="KW-0393">Immunoglobulin domain</keyword>
<dbReference type="GeneTree" id="ENSGT01050000244808"/>
<dbReference type="InterPro" id="IPR013783">
    <property type="entry name" value="Ig-like_fold"/>
</dbReference>
<reference evidence="16 17" key="1">
    <citation type="journal article" date="2015" name="Annu Rev Anim Biosci">
        <title>The Genome 10K Project: a way forward.</title>
        <authorList>
            <person name="Koepfli K.P."/>
            <person name="Paten B."/>
            <person name="O'Brien S.J."/>
            <person name="Koepfli K.P."/>
            <person name="Paten B."/>
            <person name="Antunes A."/>
            <person name="Belov K."/>
            <person name="Bustamante C."/>
            <person name="Castoe T.A."/>
            <person name="Clawson H."/>
            <person name="Crawford A.J."/>
            <person name="Diekhans M."/>
            <person name="Distel D."/>
            <person name="Durbin R."/>
            <person name="Earl D."/>
            <person name="Fujita M.K."/>
            <person name="Gamble T."/>
            <person name="Georges A."/>
            <person name="Gemmell N."/>
            <person name="Gilbert M.T."/>
            <person name="Graves J.M."/>
            <person name="Green R.E."/>
            <person name="Hickey G."/>
            <person name="Jarvis E.D."/>
            <person name="Johnson W."/>
            <person name="Komissarov A."/>
            <person name="Korf I."/>
            <person name="Kuhn R."/>
            <person name="Larkin D.M."/>
            <person name="Lewin H."/>
            <person name="Lopez J.V."/>
            <person name="Ma J."/>
            <person name="Marques-Bonet T."/>
            <person name="Miller W."/>
            <person name="Murphy R."/>
            <person name="Pevzner P."/>
            <person name="Shapiro B."/>
            <person name="Steiner C."/>
            <person name="Tamazian G."/>
            <person name="Venkatesh B."/>
            <person name="Wang J."/>
            <person name="Wayne R."/>
            <person name="Wiley E."/>
            <person name="Yang H."/>
            <person name="Zhang G."/>
            <person name="Haussler D."/>
            <person name="Ryder O."/>
            <person name="O'Brien S.J."/>
        </authorList>
    </citation>
    <scope>NUCLEOTIDE SEQUENCE</scope>
</reference>
<dbReference type="RefSeq" id="XP_032949106.1">
    <property type="nucleotide sequence ID" value="XM_033093215.1"/>
</dbReference>
<dbReference type="OrthoDB" id="6151406at2759"/>
<dbReference type="FunFam" id="2.60.40.10:FF:000217">
    <property type="entry name" value="High affinity immunoglobulin gamma Fc receptor I"/>
    <property type="match status" value="1"/>
</dbReference>
<dbReference type="GO" id="GO:0009897">
    <property type="term" value="C:external side of plasma membrane"/>
    <property type="evidence" value="ECO:0007669"/>
    <property type="project" value="TreeGrafter"/>
</dbReference>
<dbReference type="Gene3D" id="2.60.40.10">
    <property type="entry name" value="Immunoglobulins"/>
    <property type="match status" value="2"/>
</dbReference>
<evidence type="ECO:0000313" key="17">
    <source>
        <dbReference type="Proteomes" id="UP000472240"/>
    </source>
</evidence>
<evidence type="ECO:0000256" key="7">
    <source>
        <dbReference type="ARBA" id="ARBA00022989"/>
    </source>
</evidence>
<dbReference type="AlphaFoldDB" id="A0A671F569"/>
<dbReference type="PANTHER" id="PTHR11481:SF97">
    <property type="entry name" value="LOW AFFINITY IMMUNOGLOBULIN GAMMA FC REGION RECEPTOR II-B-RELATED"/>
    <property type="match status" value="1"/>
</dbReference>
<dbReference type="KEGG" id="rfq:117014918"/>
<reference evidence="16" key="5">
    <citation type="submission" date="2025-09" db="UniProtKB">
        <authorList>
            <consortium name="Ensembl"/>
        </authorList>
    </citation>
    <scope>IDENTIFICATION</scope>
</reference>
<dbReference type="GO" id="GO:0032760">
    <property type="term" value="P:positive regulation of tumor necrosis factor production"/>
    <property type="evidence" value="ECO:0007669"/>
    <property type="project" value="TreeGrafter"/>
</dbReference>
<keyword evidence="7 13" id="KW-1133">Transmembrane helix</keyword>
<evidence type="ECO:0000256" key="14">
    <source>
        <dbReference type="SAM" id="SignalP"/>
    </source>
</evidence>
<dbReference type="FunFam" id="2.60.40.10:FF:000356">
    <property type="entry name" value="Low affinity immunoglobulin gamma Fc region receptor III-A"/>
    <property type="match status" value="1"/>
</dbReference>
<dbReference type="Ensembl" id="ENSRFET00010022535.1">
    <property type="protein sequence ID" value="ENSRFEP00010020689.1"/>
    <property type="gene ID" value="ENSRFEG00010013828.1"/>
</dbReference>
<keyword evidence="8 13" id="KW-0472">Membrane</keyword>
<evidence type="ECO:0000256" key="6">
    <source>
        <dbReference type="ARBA" id="ARBA00022737"/>
    </source>
</evidence>
<dbReference type="RefSeq" id="XP_032949104.1">
    <property type="nucleotide sequence ID" value="XM_033093213.1"/>
</dbReference>
<dbReference type="OMA" id="DYNIRAD"/>
<dbReference type="PANTHER" id="PTHR11481">
    <property type="entry name" value="IMMUNOGLOBULIN FC RECEPTOR"/>
    <property type="match status" value="1"/>
</dbReference>
<feature type="domain" description="Ig-like" evidence="15">
    <location>
        <begin position="33"/>
        <end position="115"/>
    </location>
</feature>
<evidence type="ECO:0000313" key="16">
    <source>
        <dbReference type="Ensembl" id="ENSRFEP00010020689.1"/>
    </source>
</evidence>
<keyword evidence="10" id="KW-0675">Receptor</keyword>
<keyword evidence="3" id="KW-0390">IgG-binding protein</keyword>
<dbReference type="GeneID" id="117014918"/>
<reference evidence="16 17" key="2">
    <citation type="journal article" date="2018" name="Annu Rev Anim Biosci">
        <title>Bat Biology, Genomes, and the Bat1K Project: To Generate Chromosome-Level Genomes for All Living Bat Species.</title>
        <authorList>
            <person name="Teeling E.C."/>
            <person name="Vernes S.C."/>
            <person name="Davalos L.M."/>
            <person name="Ray D.A."/>
            <person name="Gilbert M.T.P."/>
            <person name="Myers E."/>
        </authorList>
    </citation>
    <scope>NUCLEOTIDE SEQUENCE</scope>
</reference>
<accession>A0A671F569</accession>
<dbReference type="GO" id="GO:0019864">
    <property type="term" value="F:IgG binding"/>
    <property type="evidence" value="ECO:0007669"/>
    <property type="project" value="UniProtKB-KW"/>
</dbReference>
<dbReference type="GO" id="GO:0050766">
    <property type="term" value="P:positive regulation of phagocytosis"/>
    <property type="evidence" value="ECO:0007669"/>
    <property type="project" value="TreeGrafter"/>
</dbReference>
<evidence type="ECO:0000256" key="2">
    <source>
        <dbReference type="ARBA" id="ARBA00022475"/>
    </source>
</evidence>
<dbReference type="Proteomes" id="UP000472240">
    <property type="component" value="Chromosome 22"/>
</dbReference>
<evidence type="ECO:0000259" key="15">
    <source>
        <dbReference type="PROSITE" id="PS50835"/>
    </source>
</evidence>
<organism evidence="16 17">
    <name type="scientific">Rhinolophus ferrumequinum</name>
    <name type="common">Greater horseshoe bat</name>
    <dbReference type="NCBI Taxonomy" id="59479"/>
    <lineage>
        <taxon>Eukaryota</taxon>
        <taxon>Metazoa</taxon>
        <taxon>Chordata</taxon>
        <taxon>Craniata</taxon>
        <taxon>Vertebrata</taxon>
        <taxon>Euteleostomi</taxon>
        <taxon>Mammalia</taxon>
        <taxon>Eutheria</taxon>
        <taxon>Laurasiatheria</taxon>
        <taxon>Chiroptera</taxon>
        <taxon>Yinpterochiroptera</taxon>
        <taxon>Rhinolophoidea</taxon>
        <taxon>Rhinolophidae</taxon>
        <taxon>Rhinolophinae</taxon>
        <taxon>Rhinolophus</taxon>
    </lineage>
</organism>
<keyword evidence="9" id="KW-1015">Disulfide bond</keyword>
<proteinExistence type="predicted"/>
<dbReference type="Pfam" id="PF13895">
    <property type="entry name" value="Ig_2"/>
    <property type="match status" value="2"/>
</dbReference>
<evidence type="ECO:0000256" key="11">
    <source>
        <dbReference type="ARBA" id="ARBA00023180"/>
    </source>
</evidence>
<gene>
    <name evidence="16" type="primary">LOC117014918</name>
</gene>
<keyword evidence="2" id="KW-1003">Cell membrane</keyword>